<dbReference type="SUPFAM" id="SSF109604">
    <property type="entry name" value="HD-domain/PDEase-like"/>
    <property type="match status" value="1"/>
</dbReference>
<dbReference type="PANTHER" id="PTHR11373">
    <property type="entry name" value="DEOXYNUCLEOSIDE TRIPHOSPHATE TRIPHOSPHOHYDROLASE"/>
    <property type="match status" value="1"/>
</dbReference>
<dbReference type="PANTHER" id="PTHR11373:SF4">
    <property type="entry name" value="DEOXYNUCLEOSIDE TRIPHOSPHATE TRIPHOSPHOHYDROLASE SAMHD1"/>
    <property type="match status" value="1"/>
</dbReference>
<dbReference type="PROSITE" id="PS51831">
    <property type="entry name" value="HD"/>
    <property type="match status" value="1"/>
</dbReference>
<feature type="domain" description="HD" evidence="1">
    <location>
        <begin position="54"/>
        <end position="196"/>
    </location>
</feature>
<evidence type="ECO:0000313" key="2">
    <source>
        <dbReference type="EMBL" id="JAP93889.1"/>
    </source>
</evidence>
<evidence type="ECO:0000259" key="1">
    <source>
        <dbReference type="PROSITE" id="PS51831"/>
    </source>
</evidence>
<proteinExistence type="predicted"/>
<accession>A0A146KF09</accession>
<dbReference type="Gene3D" id="1.10.3210.10">
    <property type="entry name" value="Hypothetical protein af1432"/>
    <property type="match status" value="1"/>
</dbReference>
<dbReference type="SMART" id="SM00471">
    <property type="entry name" value="HDc"/>
    <property type="match status" value="1"/>
</dbReference>
<dbReference type="GO" id="GO:0005634">
    <property type="term" value="C:nucleus"/>
    <property type="evidence" value="ECO:0007669"/>
    <property type="project" value="TreeGrafter"/>
</dbReference>
<protein>
    <submittedName>
        <fullName evidence="2">HD domain-containing protein</fullName>
    </submittedName>
</protein>
<dbReference type="AlphaFoldDB" id="A0A146KF09"/>
<gene>
    <name evidence="2" type="ORF">TPC1_13642</name>
</gene>
<dbReference type="CDD" id="cd00077">
    <property type="entry name" value="HDc"/>
    <property type="match status" value="1"/>
</dbReference>
<dbReference type="Gene3D" id="3.30.70.2760">
    <property type="match status" value="1"/>
</dbReference>
<dbReference type="InterPro" id="IPR003607">
    <property type="entry name" value="HD/PDEase_dom"/>
</dbReference>
<dbReference type="InterPro" id="IPR050135">
    <property type="entry name" value="dGTPase-like"/>
</dbReference>
<dbReference type="InterPro" id="IPR006674">
    <property type="entry name" value="HD_domain"/>
</dbReference>
<sequence length="486" mass="57245">MKKNYKNVQDPLYGQIRLEDYIVELVDTPPFQRLRNLRQNANAIMVYPSATHTRFEHCIGVYHLSCRMLQQLHQQIIASNDPDLVLEKLEKAEKLVKIAALLHDIGHGPYSHLFEEVLRRLDIKYKESFFSHEQIGSIIIDKLLRQFQYTNEDIEIIQSIIQGKQIQYEPFNKFAFLQEIVSNSICSLDTDKLDYLVRDAHAVSLPVTVASERIINNCFLFQNLGKYHICYGSNIQFEIQQVFQARYGLHKLLYQHSKVIAVDQNVLEIILKADQLKIIDVQQALSNLSSQQDDWFDLFQELDDNLVNQIQYVARRFNQNKELQASIHRFQSHQIYKNIYRVFVNTNFFNKTHHQLNDFLDQKINNKSIFVSVREIHFGMKEKNPLSYVAFKKQNCVEVSKLLQEKIGADEQNQMIKIYKETPQLNQPKYFTEYGIFIYATKSYNHTELKDIALQCRDAMKQAVDKQEITETQTVVIEELEQFIYE</sequence>
<dbReference type="GO" id="GO:0006203">
    <property type="term" value="P:dGTP catabolic process"/>
    <property type="evidence" value="ECO:0007669"/>
    <property type="project" value="TreeGrafter"/>
</dbReference>
<reference evidence="2" key="1">
    <citation type="submission" date="2015-07" db="EMBL/GenBank/DDBJ databases">
        <title>Adaptation to a free-living lifestyle via gene acquisitions in the diplomonad Trepomonas sp. PC1.</title>
        <authorList>
            <person name="Xu F."/>
            <person name="Jerlstrom-Hultqvist J."/>
            <person name="Kolisko M."/>
            <person name="Simpson A.G.B."/>
            <person name="Roger A.J."/>
            <person name="Svard S.G."/>
            <person name="Andersson J.O."/>
        </authorList>
    </citation>
    <scope>NUCLEOTIDE SEQUENCE</scope>
    <source>
        <strain evidence="2">PC1</strain>
    </source>
</reference>
<dbReference type="Pfam" id="PF01966">
    <property type="entry name" value="HD"/>
    <property type="match status" value="1"/>
</dbReference>
<name>A0A146KF09_9EUKA</name>
<dbReference type="EMBL" id="GDID01002717">
    <property type="protein sequence ID" value="JAP93889.1"/>
    <property type="molecule type" value="Transcribed_RNA"/>
</dbReference>
<organism evidence="2">
    <name type="scientific">Trepomonas sp. PC1</name>
    <dbReference type="NCBI Taxonomy" id="1076344"/>
    <lineage>
        <taxon>Eukaryota</taxon>
        <taxon>Metamonada</taxon>
        <taxon>Diplomonadida</taxon>
        <taxon>Hexamitidae</taxon>
        <taxon>Hexamitinae</taxon>
        <taxon>Trepomonas</taxon>
    </lineage>
</organism>
<dbReference type="GO" id="GO:0008832">
    <property type="term" value="F:dGTPase activity"/>
    <property type="evidence" value="ECO:0007669"/>
    <property type="project" value="TreeGrafter"/>
</dbReference>